<keyword evidence="2" id="KW-0812">Transmembrane</keyword>
<feature type="transmembrane region" description="Helical" evidence="2">
    <location>
        <begin position="309"/>
        <end position="334"/>
    </location>
</feature>
<feature type="compositionally biased region" description="Low complexity" evidence="1">
    <location>
        <begin position="245"/>
        <end position="261"/>
    </location>
</feature>
<evidence type="ECO:0000256" key="1">
    <source>
        <dbReference type="SAM" id="MobiDB-lite"/>
    </source>
</evidence>
<feature type="region of interest" description="Disordered" evidence="1">
    <location>
        <begin position="245"/>
        <end position="267"/>
    </location>
</feature>
<organism evidence="3 4">
    <name type="scientific">Deinococcus malanensis</name>
    <dbReference type="NCBI Taxonomy" id="1706855"/>
    <lineage>
        <taxon>Bacteria</taxon>
        <taxon>Thermotogati</taxon>
        <taxon>Deinococcota</taxon>
        <taxon>Deinococci</taxon>
        <taxon>Deinococcales</taxon>
        <taxon>Deinococcaceae</taxon>
        <taxon>Deinococcus</taxon>
    </lineage>
</organism>
<reference evidence="4" key="1">
    <citation type="journal article" date="2019" name="Int. J. Syst. Evol. Microbiol.">
        <title>The Global Catalogue of Microorganisms (GCM) 10K type strain sequencing project: providing services to taxonomists for standard genome sequencing and annotation.</title>
        <authorList>
            <consortium name="The Broad Institute Genomics Platform"/>
            <consortium name="The Broad Institute Genome Sequencing Center for Infectious Disease"/>
            <person name="Wu L."/>
            <person name="Ma J."/>
        </authorList>
    </citation>
    <scope>NUCLEOTIDE SEQUENCE [LARGE SCALE GENOMIC DNA]</scope>
    <source>
        <strain evidence="4">JCM 30331</strain>
    </source>
</reference>
<keyword evidence="2" id="KW-1133">Transmembrane helix</keyword>
<proteinExistence type="predicted"/>
<dbReference type="PANTHER" id="PTHR30221">
    <property type="entry name" value="SMALL-CONDUCTANCE MECHANOSENSITIVE CHANNEL"/>
    <property type="match status" value="1"/>
</dbReference>
<dbReference type="PANTHER" id="PTHR30221:SF1">
    <property type="entry name" value="SMALL-CONDUCTANCE MECHANOSENSITIVE CHANNEL"/>
    <property type="match status" value="1"/>
</dbReference>
<keyword evidence="4" id="KW-1185">Reference proteome</keyword>
<evidence type="ECO:0000313" key="4">
    <source>
        <dbReference type="Proteomes" id="UP000647587"/>
    </source>
</evidence>
<dbReference type="EMBL" id="BMPP01000015">
    <property type="protein sequence ID" value="GGK35287.1"/>
    <property type="molecule type" value="Genomic_DNA"/>
</dbReference>
<feature type="transmembrane region" description="Helical" evidence="2">
    <location>
        <begin position="14"/>
        <end position="39"/>
    </location>
</feature>
<feature type="transmembrane region" description="Helical" evidence="2">
    <location>
        <begin position="276"/>
        <end position="297"/>
    </location>
</feature>
<accession>A0ABQ2EZ99</accession>
<sequence>MDILERYWMQFLNYAPSLISALVLIIVAFVVAAVVRGLVVRGLQAARVDERLSSHRADSTNVTRSIGQIIYYIVLLLFLPGILGALGLRSLLEPATTFFNTFLGYLPNILGAILILVIGFFVAKILRELVTTLTSTAGLDRMSSRLGLPPSANLSNLLGLVVYALVIIPVITAALDALNAEAITAPITAMLNEILAALPNLFAAILVLGIAFFVGRIIAGIVSGVLASLGFDRIVGSLGMKAQSAGAPTTPPAGGTTTPPTGQNPLAKANTTPSGIAGYFVQTLIVLFAVISALQALGADTLAALAANFLALVGQILLGLVIFGVGLWLANLFAGIVQNSSSSPNARLLASLARWATVSLFFAMALKQMGIADSIVNLAFGLTLGALAVAFALAFGLGGREAAGKIAEHWRSQLQKPPS</sequence>
<dbReference type="Proteomes" id="UP000647587">
    <property type="component" value="Unassembled WGS sequence"/>
</dbReference>
<comment type="caution">
    <text evidence="3">The sequence shown here is derived from an EMBL/GenBank/DDBJ whole genome shotgun (WGS) entry which is preliminary data.</text>
</comment>
<dbReference type="InterPro" id="IPR008910">
    <property type="entry name" value="MSC_TM_helix"/>
</dbReference>
<protein>
    <submittedName>
        <fullName evidence="3">Uncharacterized protein</fullName>
    </submittedName>
</protein>
<feature type="transmembrane region" description="Helical" evidence="2">
    <location>
        <begin position="346"/>
        <end position="366"/>
    </location>
</feature>
<dbReference type="RefSeq" id="WP_189010472.1">
    <property type="nucleotide sequence ID" value="NZ_BMPP01000015.1"/>
</dbReference>
<evidence type="ECO:0000313" key="3">
    <source>
        <dbReference type="EMBL" id="GGK35287.1"/>
    </source>
</evidence>
<dbReference type="Gene3D" id="1.10.287.1260">
    <property type="match status" value="1"/>
</dbReference>
<dbReference type="InterPro" id="IPR045275">
    <property type="entry name" value="MscS_archaea/bacteria_type"/>
</dbReference>
<feature type="transmembrane region" description="Helical" evidence="2">
    <location>
        <begin position="154"/>
        <end position="175"/>
    </location>
</feature>
<feature type="transmembrane region" description="Helical" evidence="2">
    <location>
        <begin position="378"/>
        <end position="397"/>
    </location>
</feature>
<dbReference type="NCBIfam" id="NF033912">
    <property type="entry name" value="msc"/>
    <property type="match status" value="1"/>
</dbReference>
<feature type="transmembrane region" description="Helical" evidence="2">
    <location>
        <begin position="104"/>
        <end position="123"/>
    </location>
</feature>
<evidence type="ECO:0000256" key="2">
    <source>
        <dbReference type="SAM" id="Phobius"/>
    </source>
</evidence>
<keyword evidence="2" id="KW-0472">Membrane</keyword>
<feature type="transmembrane region" description="Helical" evidence="2">
    <location>
        <begin position="201"/>
        <end position="231"/>
    </location>
</feature>
<name>A0ABQ2EZ99_9DEIO</name>
<gene>
    <name evidence="3" type="ORF">GCM10008955_31470</name>
</gene>
<feature type="transmembrane region" description="Helical" evidence="2">
    <location>
        <begin position="69"/>
        <end position="92"/>
    </location>
</feature>
<dbReference type="Pfam" id="PF05552">
    <property type="entry name" value="MS_channel_1st_1"/>
    <property type="match status" value="3"/>
</dbReference>